<dbReference type="GO" id="GO:0003723">
    <property type="term" value="F:RNA binding"/>
    <property type="evidence" value="ECO:0007669"/>
    <property type="project" value="UniProtKB-UniRule"/>
</dbReference>
<dbReference type="HAMAP" id="MF_00945_B">
    <property type="entry name" value="NusA_B"/>
    <property type="match status" value="1"/>
</dbReference>
<organism evidence="11 12">
    <name type="scientific">Weissella soli</name>
    <dbReference type="NCBI Taxonomy" id="155866"/>
    <lineage>
        <taxon>Bacteria</taxon>
        <taxon>Bacillati</taxon>
        <taxon>Bacillota</taxon>
        <taxon>Bacilli</taxon>
        <taxon>Lactobacillales</taxon>
        <taxon>Lactobacillaceae</taxon>
        <taxon>Weissella</taxon>
    </lineage>
</organism>
<dbReference type="GO" id="GO:0005829">
    <property type="term" value="C:cytosol"/>
    <property type="evidence" value="ECO:0007669"/>
    <property type="project" value="TreeGrafter"/>
</dbReference>
<evidence type="ECO:0000256" key="4">
    <source>
        <dbReference type="ARBA" id="ARBA00022884"/>
    </source>
</evidence>
<comment type="subunit">
    <text evidence="7">Monomer. Binds directly to the core enzyme of the DNA-dependent RNA polymerase and to nascent RNA.</text>
</comment>
<dbReference type="NCBIfam" id="TIGR01953">
    <property type="entry name" value="NusA"/>
    <property type="match status" value="1"/>
</dbReference>
<comment type="function">
    <text evidence="7">Participates in both transcription termination and antitermination.</text>
</comment>
<dbReference type="RefSeq" id="WP_070229782.1">
    <property type="nucleotide sequence ID" value="NZ_BJYO01000002.1"/>
</dbReference>
<evidence type="ECO:0000259" key="8">
    <source>
        <dbReference type="Pfam" id="PF08529"/>
    </source>
</evidence>
<feature type="domain" description="NusA-like second KH" evidence="10">
    <location>
        <begin position="283"/>
        <end position="349"/>
    </location>
</feature>
<evidence type="ECO:0000256" key="6">
    <source>
        <dbReference type="ARBA" id="ARBA00023163"/>
    </source>
</evidence>
<comment type="subcellular location">
    <subcellularLocation>
        <location evidence="7">Cytoplasm</location>
    </subcellularLocation>
</comment>
<dbReference type="Gene3D" id="3.30.1480.10">
    <property type="entry name" value="NusA, N-terminal domain"/>
    <property type="match status" value="1"/>
</dbReference>
<protein>
    <recommendedName>
        <fullName evidence="7">Transcription termination/antitermination protein NusA</fullName>
    </recommendedName>
</protein>
<keyword evidence="6 7" id="KW-0804">Transcription</keyword>
<reference evidence="11 12" key="1">
    <citation type="submission" date="2018-07" db="EMBL/GenBank/DDBJ databases">
        <title>Genomic Encyclopedia of Type Strains, Phase III (KMG-III): the genomes of soil and plant-associated and newly described type strains.</title>
        <authorList>
            <person name="Whitman W."/>
        </authorList>
    </citation>
    <scope>NUCLEOTIDE SEQUENCE [LARGE SCALE GENOMIC DNA]</scope>
    <source>
        <strain evidence="11 12">CECT 7031</strain>
    </source>
</reference>
<dbReference type="InterPro" id="IPR013735">
    <property type="entry name" value="TF_NusA_N"/>
</dbReference>
<dbReference type="InterPro" id="IPR010213">
    <property type="entry name" value="TF_NusA"/>
</dbReference>
<dbReference type="CDD" id="cd22529">
    <property type="entry name" value="KH-II_NusA_rpt2"/>
    <property type="match status" value="1"/>
</dbReference>
<keyword evidence="5 7" id="KW-0805">Transcription regulation</keyword>
<dbReference type="Gene3D" id="2.40.50.140">
    <property type="entry name" value="Nucleic acid-binding proteins"/>
    <property type="match status" value="1"/>
</dbReference>
<dbReference type="GO" id="GO:0031564">
    <property type="term" value="P:transcription antitermination"/>
    <property type="evidence" value="ECO:0007669"/>
    <property type="project" value="UniProtKB-UniRule"/>
</dbReference>
<feature type="domain" description="Transcription factor NusA N-terminal" evidence="8">
    <location>
        <begin position="4"/>
        <end position="125"/>
    </location>
</feature>
<evidence type="ECO:0000256" key="2">
    <source>
        <dbReference type="ARBA" id="ARBA00022490"/>
    </source>
</evidence>
<evidence type="ECO:0000313" key="11">
    <source>
        <dbReference type="EMBL" id="RDL11710.1"/>
    </source>
</evidence>
<dbReference type="SUPFAM" id="SSF54814">
    <property type="entry name" value="Prokaryotic type KH domain (KH-domain type II)"/>
    <property type="match status" value="2"/>
</dbReference>
<evidence type="ECO:0000256" key="1">
    <source>
        <dbReference type="ARBA" id="ARBA00022472"/>
    </source>
</evidence>
<proteinExistence type="inferred from homology"/>
<dbReference type="InterPro" id="IPR009019">
    <property type="entry name" value="KH_sf_prok-type"/>
</dbReference>
<keyword evidence="12" id="KW-1185">Reference proteome</keyword>
<accession>A0A288QLV9</accession>
<keyword evidence="1 7" id="KW-0806">Transcription termination</keyword>
<dbReference type="PROSITE" id="PS50084">
    <property type="entry name" value="KH_TYPE_1"/>
    <property type="match status" value="1"/>
</dbReference>
<dbReference type="Pfam" id="PF26594">
    <property type="entry name" value="KH_NusA_2nd"/>
    <property type="match status" value="1"/>
</dbReference>
<dbReference type="FunFam" id="3.30.300.20:FF:000005">
    <property type="entry name" value="Transcription termination/antitermination protein NusA"/>
    <property type="match status" value="1"/>
</dbReference>
<dbReference type="InterPro" id="IPR030842">
    <property type="entry name" value="TF_NusA_bacterial"/>
</dbReference>
<dbReference type="InterPro" id="IPR025249">
    <property type="entry name" value="TF_NusA_KH_1st"/>
</dbReference>
<dbReference type="CDD" id="cd02134">
    <property type="entry name" value="KH-II_NusA_rpt1"/>
    <property type="match status" value="1"/>
</dbReference>
<dbReference type="GeneID" id="94545704"/>
<dbReference type="InterPro" id="IPR058582">
    <property type="entry name" value="KH_NusA_2nd"/>
</dbReference>
<dbReference type="Pfam" id="PF08529">
    <property type="entry name" value="NusA_N"/>
    <property type="match status" value="1"/>
</dbReference>
<evidence type="ECO:0000313" key="12">
    <source>
        <dbReference type="Proteomes" id="UP000254912"/>
    </source>
</evidence>
<dbReference type="PANTHER" id="PTHR22648">
    <property type="entry name" value="TRANSCRIPTION TERMINATION FACTOR NUSA"/>
    <property type="match status" value="1"/>
</dbReference>
<evidence type="ECO:0000259" key="10">
    <source>
        <dbReference type="Pfam" id="PF26594"/>
    </source>
</evidence>
<keyword evidence="3 7" id="KW-0889">Transcription antitermination</keyword>
<dbReference type="AlphaFoldDB" id="A0A288QLV9"/>
<keyword evidence="4 7" id="KW-0694">RNA-binding</keyword>
<dbReference type="Pfam" id="PF13184">
    <property type="entry name" value="KH_NusA_1st"/>
    <property type="match status" value="1"/>
</dbReference>
<dbReference type="GO" id="GO:0006353">
    <property type="term" value="P:DNA-templated transcription termination"/>
    <property type="evidence" value="ECO:0007669"/>
    <property type="project" value="UniProtKB-UniRule"/>
</dbReference>
<dbReference type="GO" id="GO:0003700">
    <property type="term" value="F:DNA-binding transcription factor activity"/>
    <property type="evidence" value="ECO:0007669"/>
    <property type="project" value="InterPro"/>
</dbReference>
<dbReference type="PANTHER" id="PTHR22648:SF0">
    <property type="entry name" value="TRANSCRIPTION TERMINATION_ANTITERMINATION PROTEIN NUSA"/>
    <property type="match status" value="1"/>
</dbReference>
<dbReference type="OrthoDB" id="9807233at2"/>
<dbReference type="SUPFAM" id="SSF50249">
    <property type="entry name" value="Nucleic acid-binding proteins"/>
    <property type="match status" value="1"/>
</dbReference>
<comment type="caution">
    <text evidence="11">The sequence shown here is derived from an EMBL/GenBank/DDBJ whole genome shotgun (WGS) entry which is preliminary data.</text>
</comment>
<keyword evidence="2 7" id="KW-0963">Cytoplasm</keyword>
<name>A0A288QLV9_9LACO</name>
<dbReference type="FunFam" id="3.30.300.20:FF:000002">
    <property type="entry name" value="Transcription termination/antitermination protein NusA"/>
    <property type="match status" value="1"/>
</dbReference>
<dbReference type="EMBL" id="QRAS01000001">
    <property type="protein sequence ID" value="RDL11710.1"/>
    <property type="molecule type" value="Genomic_DNA"/>
</dbReference>
<gene>
    <name evidence="7" type="primary">nusA</name>
    <name evidence="11" type="ORF">DFP99_0128</name>
</gene>
<sequence>MSKELVSALNALEQEKGIKAETLAAAIEEALAKAYAKDHADAENVEVNFDLKKGAIKVLAVKKVVDDDEKEDDNTEISLSDALDINKAYEIGDEIKFDQTPKDFGRIAIGTAKQIILQKVREAERSIVYNQYSEYIDEIITAEVEREDTRYLYMILPGGQTAAMKPNDQIAGETYRMGDRIKVLVTEVEKEVKKGPQIFVSRAAEGLVKRLFEAEVPEVQDGIVEIRSIAREAGDRSKVAVYSYNSNLDPVGTMVGQRGVRVQAVVNELSGENMDIIEWNEDPAQFIINALSPAEVVEVIFDPTNERGVTVLVPDYQLSLAIGKKGQNARLAARLTNFSIDIKPESDREAVIAEMEQRVAEQHNGPVRHEQPIVEVADDFENFDLDAED</sequence>
<evidence type="ECO:0000256" key="7">
    <source>
        <dbReference type="HAMAP-Rule" id="MF_00945"/>
    </source>
</evidence>
<dbReference type="CDD" id="cd04455">
    <property type="entry name" value="S1_NusA"/>
    <property type="match status" value="1"/>
</dbReference>
<evidence type="ECO:0000259" key="9">
    <source>
        <dbReference type="Pfam" id="PF13184"/>
    </source>
</evidence>
<dbReference type="InterPro" id="IPR036555">
    <property type="entry name" value="NusA_N_sf"/>
</dbReference>
<dbReference type="KEGG" id="wso:WSWS_00499"/>
<evidence type="ECO:0000256" key="5">
    <source>
        <dbReference type="ARBA" id="ARBA00023015"/>
    </source>
</evidence>
<dbReference type="Gene3D" id="3.30.300.20">
    <property type="match status" value="2"/>
</dbReference>
<comment type="similarity">
    <text evidence="7">Belongs to the NusA family.</text>
</comment>
<dbReference type="FunFam" id="3.30.1480.10:FF:000002">
    <property type="entry name" value="Transcription termination/antitermination protein NusA"/>
    <property type="match status" value="1"/>
</dbReference>
<dbReference type="InterPro" id="IPR012340">
    <property type="entry name" value="NA-bd_OB-fold"/>
</dbReference>
<evidence type="ECO:0000256" key="3">
    <source>
        <dbReference type="ARBA" id="ARBA00022814"/>
    </source>
</evidence>
<dbReference type="SUPFAM" id="SSF69705">
    <property type="entry name" value="Transcription factor NusA, N-terminal domain"/>
    <property type="match status" value="1"/>
</dbReference>
<feature type="domain" description="Transcription factor NusA first KH" evidence="9">
    <location>
        <begin position="203"/>
        <end position="279"/>
    </location>
</feature>
<dbReference type="InterPro" id="IPR015946">
    <property type="entry name" value="KH_dom-like_a/b"/>
</dbReference>
<dbReference type="Proteomes" id="UP000254912">
    <property type="component" value="Unassembled WGS sequence"/>
</dbReference>